<gene>
    <name evidence="2" type="ORF">GCM10010990_23500</name>
</gene>
<evidence type="ECO:0000256" key="1">
    <source>
        <dbReference type="SAM" id="Phobius"/>
    </source>
</evidence>
<dbReference type="EMBL" id="BMIP01000005">
    <property type="protein sequence ID" value="GGD73192.1"/>
    <property type="molecule type" value="Genomic_DNA"/>
</dbReference>
<keyword evidence="3" id="KW-1185">Reference proteome</keyword>
<sequence>MSDFMAMAPVLAFSALVLGAAIVIGVLLREMAGMFEQIAGGELPAANAAAMPRTAFQEDGDTVVALPRRSGGRAVTMQQLRAAA</sequence>
<reference evidence="2" key="1">
    <citation type="journal article" date="2014" name="Int. J. Syst. Evol. Microbiol.">
        <title>Complete genome sequence of Corynebacterium casei LMG S-19264T (=DSM 44701T), isolated from a smear-ripened cheese.</title>
        <authorList>
            <consortium name="US DOE Joint Genome Institute (JGI-PGF)"/>
            <person name="Walter F."/>
            <person name="Albersmeier A."/>
            <person name="Kalinowski J."/>
            <person name="Ruckert C."/>
        </authorList>
    </citation>
    <scope>NUCLEOTIDE SEQUENCE</scope>
    <source>
        <strain evidence="2">CGMCC 1.15360</strain>
    </source>
</reference>
<keyword evidence="1" id="KW-1133">Transmembrane helix</keyword>
<evidence type="ECO:0000313" key="3">
    <source>
        <dbReference type="Proteomes" id="UP000612349"/>
    </source>
</evidence>
<feature type="transmembrane region" description="Helical" evidence="1">
    <location>
        <begin position="6"/>
        <end position="28"/>
    </location>
</feature>
<keyword evidence="1" id="KW-0472">Membrane</keyword>
<dbReference type="AlphaFoldDB" id="A0A917DUU3"/>
<comment type="caution">
    <text evidence="2">The sequence shown here is derived from an EMBL/GenBank/DDBJ whole genome shotgun (WGS) entry which is preliminary data.</text>
</comment>
<dbReference type="Proteomes" id="UP000612349">
    <property type="component" value="Unassembled WGS sequence"/>
</dbReference>
<keyword evidence="1" id="KW-0812">Transmembrane</keyword>
<protein>
    <submittedName>
        <fullName evidence="2">Uncharacterized protein</fullName>
    </submittedName>
</protein>
<name>A0A917DUU3_9SPHN</name>
<reference evidence="2" key="2">
    <citation type="submission" date="2020-09" db="EMBL/GenBank/DDBJ databases">
        <authorList>
            <person name="Sun Q."/>
            <person name="Zhou Y."/>
        </authorList>
    </citation>
    <scope>NUCLEOTIDE SEQUENCE</scope>
    <source>
        <strain evidence="2">CGMCC 1.15360</strain>
    </source>
</reference>
<evidence type="ECO:0000313" key="2">
    <source>
        <dbReference type="EMBL" id="GGD73192.1"/>
    </source>
</evidence>
<proteinExistence type="predicted"/>
<accession>A0A917DUU3</accession>
<dbReference type="RefSeq" id="WP_156522182.1">
    <property type="nucleotide sequence ID" value="NZ_BMIP01000005.1"/>
</dbReference>
<organism evidence="2 3">
    <name type="scientific">Croceicoccus mobilis</name>
    <dbReference type="NCBI Taxonomy" id="1703339"/>
    <lineage>
        <taxon>Bacteria</taxon>
        <taxon>Pseudomonadati</taxon>
        <taxon>Pseudomonadota</taxon>
        <taxon>Alphaproteobacteria</taxon>
        <taxon>Sphingomonadales</taxon>
        <taxon>Erythrobacteraceae</taxon>
        <taxon>Croceicoccus</taxon>
    </lineage>
</organism>